<feature type="domain" description="Outer membrane channel protein CpnT-like N-terminal" evidence="2">
    <location>
        <begin position="11"/>
        <end position="156"/>
    </location>
</feature>
<keyword evidence="4" id="KW-1185">Reference proteome</keyword>
<protein>
    <recommendedName>
        <fullName evidence="2">Outer membrane channel protein CpnT-like N-terminal domain-containing protein</fullName>
    </recommendedName>
</protein>
<proteinExistence type="predicted"/>
<feature type="compositionally biased region" description="Low complexity" evidence="1">
    <location>
        <begin position="613"/>
        <end position="684"/>
    </location>
</feature>
<reference evidence="3 4" key="1">
    <citation type="submission" date="2018-06" db="EMBL/GenBank/DDBJ databases">
        <authorList>
            <consortium name="Pathogen Informatics"/>
            <person name="Doyle S."/>
        </authorList>
    </citation>
    <scope>NUCLEOTIDE SEQUENCE [LARGE SCALE GENOMIC DNA]</scope>
    <source>
        <strain evidence="3 4">NCTC1934</strain>
    </source>
</reference>
<feature type="region of interest" description="Disordered" evidence="1">
    <location>
        <begin position="319"/>
        <end position="834"/>
    </location>
</feature>
<feature type="compositionally biased region" description="Low complexity" evidence="1">
    <location>
        <begin position="502"/>
        <end position="511"/>
    </location>
</feature>
<evidence type="ECO:0000259" key="2">
    <source>
        <dbReference type="Pfam" id="PF25547"/>
    </source>
</evidence>
<sequence>MALQFPSWLEWLEWLVGADWPHGNEDLMWQMGRDLQAVADEVDALLNDLDDLVRGVGDAYPDGTGGDKILEWLKPLREGEGSEEHGSIGQLAEHYRSLAAAADGMGDELQAAKLSFYIAGGWLLAELAWAAAAGPAAPLLHGTIFAMARITFRKLAERLALRITTTLGRHITRPVLQRILPKLVYEIGQEALVETVQGVSEELLVQAIQNQTGSIDGYDWNKVGINAAVSAFAGGVGGGVGFGAGHLFPTDMGGWKGALNGALTGATAGTAGAGAAWLGGGALTGNWDFDPRSLTGGALSGAGPSALYGFSGKSDFSGAPLDSTIGDGSSTGPVPGTDTTTSPTGTDGDPGTTGGNTPNVGANSGSTTSGDGPSLRPAGSSETAPIGADSASRSGDDQTSSSGGESPGGGQTGRPSSEADADAGGRSDRADSESSDGGTRAGDKSDGEPGRSDTDSSSNRDESDRREDSQRAEADSDHATSEQDSTRDGTEPSGVSDDPHSSSDTSDNSKSQPGQRSAIDAPATNAGSTSPTADTGAASTAPVGAGPAAPLGGAPTGLAGSTSGTSGTTASAPTSTTASTSSPSGSGARGADSTGATRVTPANAGPTAPPGATPSVSPTTSPGTTSPTPSDASPTAPSDATSTVPSGASPTTPSDATSPTPSGASPTTPSDATSTAPPDATSATLPDNGPTAPPLDGGSSAPSRFAPATADADRPSAGVEIRAGADRAPYPGTTGPMQAGRTGVEPPGAPASADTTVDREQSSPDTPVDTAAVVPIATPIPGPSGSDSTPQGTRGPNRSPEHGAASRVGDFDGSARPEGQPDLTPERLSGEIGNNLGLITPEGMAWNRDQGHFVLPDGRTVTVAVGPTTDGAVAEFTSRPDGSGYEVHVSPRTRDQDVVRAVAHELAEIRLSQDPVIDIDPIADRPSQQTPHLDGRFAELRVLTAQIDRATFDPARSRELPGLRTDLNDLVNQLGFHDPEHADTVRQHLTDRHPELARRIDLELRDVLGARPTIDQNLPNTDLDPTAHLDRLRHLLGGDFVDDVVRVEQRALDGRMREELARRVFDPIFNDPAAAPARKTVKTPELLSALDPINEAINNPTFSGPDRAQAVHQAIDTFHNAMPDAFRDALGPAAFHRMHEAADAFGIGPSRITGVLDPATGALTVDGEQTTLGDLLRQVDRANRGATENGLNLEFAVIVHDPADGAAAVEILSRPRPQHRLPLAQNVFGPDNQPLPHQPRPSVPAAVAGAHTIDVGVGRSAFAVEMTPVGDRSGAGLVIKTELASDFAVAGQRRRNLGILDPGPLTEPGTVMVFGDLLFSGHVLGDGTTGAVARIYINNVSAKLPDAAYDALAAGLANTLAPGGRIELQWDMKPEKPIENGGRLGDRGHIDGDKLWEAIQRRYGDTGGPFRVAESTEFPPPGNDDYDYTIDAGASNTLDAGKMAQFVPPRPDHRMVIVYDPDGAQATESVADQANSQDIRSTYADAVPAATRYAEPTPAGVSHHRGDPVLGDLPHRVPPDPNRFTADVHITPDGHARIGDDLYTPAQYGDLLRRTGWDGSTPIRLIGCDAGSNTFATRLAEHLGVDVLAPTAPAWTDSAGRVYTATAEIGPDGNRRPRIPPDGLWQTHHPDGTTTAATEDGFAPGTRPEDVLDLDPDRARDRARDIPDTPQRLEDFRELRDENRERRLAGFESVQAETNRNPAVDGKRRPLDRALTTARYRDARVGTATDFFNFSGAHHDWAPASKAPDRPPKGQRVFETFHATSYDPETGVPRTGEGTDRANDSEPKLFEELLRHQLEQYSGLPREDVERVLNEAIQAVDTAAKADYAEVRKTWLEINRFLVEDNRDAAREAAANGTPYTPRTIRDATVHELVNDTDLPWELVDQVVQDAQEVHKSAVPDMRPGRAAEEQRTRLRIELAIDELNARAAAAAAREGRAHTPFTAADIAGDLRLVIDLPSARTHDMPERFQICFSCTNLLEVYQRMFPNIRLEAVNLALDRLYPL</sequence>
<accession>A0A378YJP0</accession>
<feature type="compositionally biased region" description="Basic and acidic residues" evidence="1">
    <location>
        <begin position="1647"/>
        <end position="1680"/>
    </location>
</feature>
<dbReference type="InterPro" id="IPR057746">
    <property type="entry name" value="CpnT-like_N"/>
</dbReference>
<evidence type="ECO:0000256" key="1">
    <source>
        <dbReference type="SAM" id="MobiDB-lite"/>
    </source>
</evidence>
<name>A0A378YJP0_9NOCA</name>
<feature type="compositionally biased region" description="Polar residues" evidence="1">
    <location>
        <begin position="785"/>
        <end position="796"/>
    </location>
</feature>
<feature type="region of interest" description="Disordered" evidence="1">
    <location>
        <begin position="1606"/>
        <end position="1680"/>
    </location>
</feature>
<feature type="compositionally biased region" description="Basic and acidic residues" evidence="1">
    <location>
        <begin position="423"/>
        <end position="432"/>
    </location>
</feature>
<evidence type="ECO:0000313" key="3">
    <source>
        <dbReference type="EMBL" id="SUA76639.1"/>
    </source>
</evidence>
<feature type="compositionally biased region" description="Polar residues" evidence="1">
    <location>
        <begin position="362"/>
        <end position="371"/>
    </location>
</feature>
<dbReference type="Proteomes" id="UP000255467">
    <property type="component" value="Unassembled WGS sequence"/>
</dbReference>
<gene>
    <name evidence="3" type="ORF">NCTC1934_02640</name>
</gene>
<dbReference type="RefSeq" id="WP_039809882.1">
    <property type="nucleotide sequence ID" value="NZ_UGRY01000002.1"/>
</dbReference>
<dbReference type="Pfam" id="PF25547">
    <property type="entry name" value="WXG100_2"/>
    <property type="match status" value="1"/>
</dbReference>
<feature type="compositionally biased region" description="Low complexity" evidence="1">
    <location>
        <begin position="535"/>
        <end position="586"/>
    </location>
</feature>
<dbReference type="STRING" id="1406858.GCA_000710895_07274"/>
<dbReference type="EMBL" id="UGRY01000002">
    <property type="protein sequence ID" value="SUA76639.1"/>
    <property type="molecule type" value="Genomic_DNA"/>
</dbReference>
<feature type="compositionally biased region" description="Basic and acidic residues" evidence="1">
    <location>
        <begin position="441"/>
        <end position="490"/>
    </location>
</feature>
<evidence type="ECO:0000313" key="4">
    <source>
        <dbReference type="Proteomes" id="UP000255467"/>
    </source>
</evidence>
<organism evidence="3 4">
    <name type="scientific">Nocardia otitidiscaviarum</name>
    <dbReference type="NCBI Taxonomy" id="1823"/>
    <lineage>
        <taxon>Bacteria</taxon>
        <taxon>Bacillati</taxon>
        <taxon>Actinomycetota</taxon>
        <taxon>Actinomycetes</taxon>
        <taxon>Mycobacteriales</taxon>
        <taxon>Nocardiaceae</taxon>
        <taxon>Nocardia</taxon>
    </lineage>
</organism>
<feature type="compositionally biased region" description="Low complexity" evidence="1">
    <location>
        <begin position="328"/>
        <end position="361"/>
    </location>
</feature>